<keyword evidence="2" id="KW-1133">Transmembrane helix</keyword>
<feature type="transmembrane region" description="Helical" evidence="2">
    <location>
        <begin position="197"/>
        <end position="215"/>
    </location>
</feature>
<comment type="caution">
    <text evidence="4">The sequence shown here is derived from an EMBL/GenBank/DDBJ whole genome shotgun (WGS) entry which is preliminary data.</text>
</comment>
<keyword evidence="3" id="KW-0732">Signal</keyword>
<keyword evidence="2" id="KW-0472">Membrane</keyword>
<evidence type="ECO:0000256" key="3">
    <source>
        <dbReference type="SAM" id="SignalP"/>
    </source>
</evidence>
<organism evidence="4 5">
    <name type="scientific">Jannaschia pagri</name>
    <dbReference type="NCBI Taxonomy" id="2829797"/>
    <lineage>
        <taxon>Bacteria</taxon>
        <taxon>Pseudomonadati</taxon>
        <taxon>Pseudomonadota</taxon>
        <taxon>Alphaproteobacteria</taxon>
        <taxon>Rhodobacterales</taxon>
        <taxon>Roseobacteraceae</taxon>
        <taxon>Jannaschia</taxon>
    </lineage>
</organism>
<evidence type="ECO:0000313" key="4">
    <source>
        <dbReference type="EMBL" id="GIT96051.1"/>
    </source>
</evidence>
<keyword evidence="5" id="KW-1185">Reference proteome</keyword>
<accession>A0ABQ4NNS3</accession>
<gene>
    <name evidence="4" type="ORF">JANAI62_26740</name>
</gene>
<evidence type="ECO:0000313" key="5">
    <source>
        <dbReference type="Proteomes" id="UP000786693"/>
    </source>
</evidence>
<name>A0ABQ4NNS3_9RHOB</name>
<protein>
    <recommendedName>
        <fullName evidence="6">VPLPA-CTERM protein sorting domain-containing protein</fullName>
    </recommendedName>
</protein>
<feature type="region of interest" description="Disordered" evidence="1">
    <location>
        <begin position="45"/>
        <end position="64"/>
    </location>
</feature>
<evidence type="ECO:0008006" key="6">
    <source>
        <dbReference type="Google" id="ProtNLM"/>
    </source>
</evidence>
<dbReference type="NCBIfam" id="TIGR03370">
    <property type="entry name" value="VPLPA-CTERM"/>
    <property type="match status" value="1"/>
</dbReference>
<dbReference type="Proteomes" id="UP000786693">
    <property type="component" value="Unassembled WGS sequence"/>
</dbReference>
<feature type="signal peptide" evidence="3">
    <location>
        <begin position="1"/>
        <end position="21"/>
    </location>
</feature>
<feature type="chain" id="PRO_5045512143" description="VPLPA-CTERM protein sorting domain-containing protein" evidence="3">
    <location>
        <begin position="22"/>
        <end position="235"/>
    </location>
</feature>
<dbReference type="EMBL" id="BPFH01000005">
    <property type="protein sequence ID" value="GIT96051.1"/>
    <property type="molecule type" value="Genomic_DNA"/>
</dbReference>
<dbReference type="RefSeq" id="WP_220749562.1">
    <property type="nucleotide sequence ID" value="NZ_BPFH01000005.1"/>
</dbReference>
<keyword evidence="2" id="KW-0812">Transmembrane</keyword>
<reference evidence="4 5" key="1">
    <citation type="submission" date="2021-05" db="EMBL/GenBank/DDBJ databases">
        <title>Bacteria Genome sequencing.</title>
        <authorList>
            <person name="Takabe Y."/>
            <person name="Nakajima Y."/>
            <person name="Suzuki S."/>
            <person name="Shiozaki T."/>
        </authorList>
    </citation>
    <scope>NUCLEOTIDE SEQUENCE [LARGE SCALE GENOMIC DNA]</scope>
    <source>
        <strain evidence="4 5">AI_62</strain>
    </source>
</reference>
<dbReference type="InterPro" id="IPR022472">
    <property type="entry name" value="VPLPA-CTERM"/>
</dbReference>
<evidence type="ECO:0000256" key="2">
    <source>
        <dbReference type="SAM" id="Phobius"/>
    </source>
</evidence>
<sequence length="235" mass="24096">MAKVIIGAAAIGLGLASAASAATIHYQETFDTGLGGWSVRDNYKKRNNTPRNSVTRVDGGPSGDGYASIKDRSGNYMYLVGPQALTGDLSAMSGSEISFMLGHLGDNGRGRYATRNFGEVTLRSGSNAISGKAISGFNADGWYAGALTLSAAEFGTSESVFQSVLANVTSFEVGTESWVGVSETVGFDSFTVAAVPLPASVLMMLAAFAGLVGVGRRHAQTSHAKASGPVPTGLA</sequence>
<evidence type="ECO:0000256" key="1">
    <source>
        <dbReference type="SAM" id="MobiDB-lite"/>
    </source>
</evidence>
<proteinExistence type="predicted"/>